<dbReference type="InterPro" id="IPR034660">
    <property type="entry name" value="DinB/YfiT-like"/>
</dbReference>
<dbReference type="KEGG" id="mff:MFFC18_30880"/>
<evidence type="ECO:0008006" key="3">
    <source>
        <dbReference type="Google" id="ProtNLM"/>
    </source>
</evidence>
<dbReference type="AlphaFoldDB" id="A0A5B9PE31"/>
<accession>A0A5B9PE31</accession>
<name>A0A5B9PE31_9BACT</name>
<dbReference type="STRING" id="980251.GCA_001642875_00484"/>
<dbReference type="EMBL" id="CP042912">
    <property type="protein sequence ID" value="QEG23192.1"/>
    <property type="molecule type" value="Genomic_DNA"/>
</dbReference>
<dbReference type="Proteomes" id="UP000322214">
    <property type="component" value="Chromosome"/>
</dbReference>
<sequence>MSSKAKLMPNITGITIADSLRLVLGYAENLLKDVTPETFGRFATGVNGNPIDSNHPAFIYGHLSIYGHRILKDLGKPVDDLPPGFEENFAKGCVCRDDIDGTLPDMKTVTAYFFKIWNEALDVVLASDDETFQQPNPLGGGFTERFPTLGSVHNFYACGHNMLHLGQMSAWRRMMGLGAA</sequence>
<evidence type="ECO:0000313" key="1">
    <source>
        <dbReference type="EMBL" id="QEG23192.1"/>
    </source>
</evidence>
<proteinExistence type="predicted"/>
<reference evidence="1 2" key="1">
    <citation type="submission" date="2019-08" db="EMBL/GenBank/DDBJ databases">
        <title>Deep-cultivation of Planctomycetes and their phenomic and genomic characterization uncovers novel biology.</title>
        <authorList>
            <person name="Wiegand S."/>
            <person name="Jogler M."/>
            <person name="Boedeker C."/>
            <person name="Pinto D."/>
            <person name="Vollmers J."/>
            <person name="Rivas-Marin E."/>
            <person name="Kohn T."/>
            <person name="Peeters S.H."/>
            <person name="Heuer A."/>
            <person name="Rast P."/>
            <person name="Oberbeckmann S."/>
            <person name="Bunk B."/>
            <person name="Jeske O."/>
            <person name="Meyerdierks A."/>
            <person name="Storesund J.E."/>
            <person name="Kallscheuer N."/>
            <person name="Luecker S."/>
            <person name="Lage O.M."/>
            <person name="Pohl T."/>
            <person name="Merkel B.J."/>
            <person name="Hornburger P."/>
            <person name="Mueller R.-W."/>
            <person name="Bruemmer F."/>
            <person name="Labrenz M."/>
            <person name="Spormann A.M."/>
            <person name="Op den Camp H."/>
            <person name="Overmann J."/>
            <person name="Amann R."/>
            <person name="Jetten M.S.M."/>
            <person name="Mascher T."/>
            <person name="Medema M.H."/>
            <person name="Devos D.P."/>
            <person name="Kaster A.-K."/>
            <person name="Ovreas L."/>
            <person name="Rohde M."/>
            <person name="Galperin M.Y."/>
            <person name="Jogler C."/>
        </authorList>
    </citation>
    <scope>NUCLEOTIDE SEQUENCE [LARGE SCALE GENOMIC DNA]</scope>
    <source>
        <strain evidence="1 2">FC18</strain>
    </source>
</reference>
<gene>
    <name evidence="1" type="ORF">MFFC18_30880</name>
</gene>
<protein>
    <recommendedName>
        <fullName evidence="3">DinB superfamily protein</fullName>
    </recommendedName>
</protein>
<dbReference type="SUPFAM" id="SSF109854">
    <property type="entry name" value="DinB/YfiT-like putative metalloenzymes"/>
    <property type="match status" value="1"/>
</dbReference>
<dbReference type="Gene3D" id="1.20.120.450">
    <property type="entry name" value="dinb family like domain"/>
    <property type="match status" value="1"/>
</dbReference>
<keyword evidence="2" id="KW-1185">Reference proteome</keyword>
<evidence type="ECO:0000313" key="2">
    <source>
        <dbReference type="Proteomes" id="UP000322214"/>
    </source>
</evidence>
<organism evidence="1 2">
    <name type="scientific">Mariniblastus fucicola</name>
    <dbReference type="NCBI Taxonomy" id="980251"/>
    <lineage>
        <taxon>Bacteria</taxon>
        <taxon>Pseudomonadati</taxon>
        <taxon>Planctomycetota</taxon>
        <taxon>Planctomycetia</taxon>
        <taxon>Pirellulales</taxon>
        <taxon>Pirellulaceae</taxon>
        <taxon>Mariniblastus</taxon>
    </lineage>
</organism>